<feature type="transmembrane region" description="Helical" evidence="1">
    <location>
        <begin position="26"/>
        <end position="48"/>
    </location>
</feature>
<reference evidence="2 3" key="1">
    <citation type="submission" date="2016-10" db="EMBL/GenBank/DDBJ databases">
        <authorList>
            <person name="Varghese N."/>
            <person name="Submissions S."/>
        </authorList>
    </citation>
    <scope>NUCLEOTIDE SEQUENCE [LARGE SCALE GENOMIC DNA]</scope>
    <source>
        <strain evidence="2 3">CGMCC 1.6859</strain>
    </source>
</reference>
<gene>
    <name evidence="2" type="ORF">SAMN02927916_3266</name>
</gene>
<organism evidence="2 3">
    <name type="scientific">Flavobacterium anhuiense</name>
    <dbReference type="NCBI Taxonomy" id="459526"/>
    <lineage>
        <taxon>Bacteria</taxon>
        <taxon>Pseudomonadati</taxon>
        <taxon>Bacteroidota</taxon>
        <taxon>Flavobacteriia</taxon>
        <taxon>Flavobacteriales</taxon>
        <taxon>Flavobacteriaceae</taxon>
        <taxon>Flavobacterium</taxon>
    </lineage>
</organism>
<protein>
    <submittedName>
        <fullName evidence="2">Uncharacterized protein</fullName>
    </submittedName>
</protein>
<keyword evidence="1" id="KW-0472">Membrane</keyword>
<dbReference type="EMBL" id="FMVC01000005">
    <property type="protein sequence ID" value="SCY76578.1"/>
    <property type="molecule type" value="Genomic_DNA"/>
</dbReference>
<sequence>MIVRLSDVFFIQLYNEKLTNKSISEIFLLHTDGVALCYVINIGLKYVYIRSYYHIRINLFAFCPINFPIFN</sequence>
<proteinExistence type="predicted"/>
<dbReference type="Proteomes" id="UP000199307">
    <property type="component" value="Unassembled WGS sequence"/>
</dbReference>
<evidence type="ECO:0000256" key="1">
    <source>
        <dbReference type="SAM" id="Phobius"/>
    </source>
</evidence>
<evidence type="ECO:0000313" key="3">
    <source>
        <dbReference type="Proteomes" id="UP000199307"/>
    </source>
</evidence>
<keyword evidence="1" id="KW-0812">Transmembrane</keyword>
<keyword evidence="3" id="KW-1185">Reference proteome</keyword>
<keyword evidence="1" id="KW-1133">Transmembrane helix</keyword>
<evidence type="ECO:0000313" key="2">
    <source>
        <dbReference type="EMBL" id="SCY76578.1"/>
    </source>
</evidence>
<name>A0ABY0LXI5_9FLAO</name>
<accession>A0ABY0LXI5</accession>
<comment type="caution">
    <text evidence="2">The sequence shown here is derived from an EMBL/GenBank/DDBJ whole genome shotgun (WGS) entry which is preliminary data.</text>
</comment>